<dbReference type="RefSeq" id="WP_211913066.1">
    <property type="nucleotide sequence ID" value="NZ_CP036498.1"/>
</dbReference>
<dbReference type="InterPro" id="IPR036388">
    <property type="entry name" value="WH-like_DNA-bd_sf"/>
</dbReference>
<protein>
    <recommendedName>
        <fullName evidence="3">RNA polymerase sigma factor 70 region 4 type 2 domain-containing protein</fullName>
    </recommendedName>
</protein>
<dbReference type="InterPro" id="IPR013324">
    <property type="entry name" value="RNA_pol_sigma_r3/r4-like"/>
</dbReference>
<gene>
    <name evidence="1" type="ORF">RPMA_12265</name>
</gene>
<dbReference type="Gene3D" id="1.10.10.10">
    <property type="entry name" value="Winged helix-like DNA-binding domain superfamily/Winged helix DNA-binding domain"/>
    <property type="match status" value="1"/>
</dbReference>
<accession>A0ABX8A936</accession>
<evidence type="ECO:0000313" key="2">
    <source>
        <dbReference type="Proteomes" id="UP000682843"/>
    </source>
</evidence>
<sequence length="70" mass="7742">MKRPFALTDDDKAAFDALPAHWRSLLAAAGTGTNYEQLALDFNLKLGTVKSRIHRARSQIIAAREMAEAE</sequence>
<proteinExistence type="predicted"/>
<reference evidence="1 2" key="1">
    <citation type="submission" date="2019-02" db="EMBL/GenBank/DDBJ databases">
        <title>Emended description of the genus Rhodopseudomonas and description of Rhodopseudomonas albus sp. nov., a non-phototrophic, heavy-metal-tolerant bacterium isolated from garden soil.</title>
        <authorList>
            <person name="Bao Z."/>
            <person name="Cao W.W."/>
            <person name="Sato Y."/>
            <person name="Nishizawa T."/>
            <person name="Zhao J."/>
            <person name="Guo Y."/>
            <person name="Ohta H."/>
        </authorList>
    </citation>
    <scope>NUCLEOTIDE SEQUENCE [LARGE SCALE GENOMIC DNA]</scope>
    <source>
        <strain evidence="1 2">SK50-23</strain>
    </source>
</reference>
<name>A0ABX8A936_9BRAD</name>
<evidence type="ECO:0000313" key="1">
    <source>
        <dbReference type="EMBL" id="QUS39521.1"/>
    </source>
</evidence>
<keyword evidence="2" id="KW-1185">Reference proteome</keyword>
<organism evidence="1 2">
    <name type="scientific">Tardiphaga alba</name>
    <dbReference type="NCBI Taxonomy" id="340268"/>
    <lineage>
        <taxon>Bacteria</taxon>
        <taxon>Pseudomonadati</taxon>
        <taxon>Pseudomonadota</taxon>
        <taxon>Alphaproteobacteria</taxon>
        <taxon>Hyphomicrobiales</taxon>
        <taxon>Nitrobacteraceae</taxon>
        <taxon>Tardiphaga</taxon>
    </lineage>
</organism>
<dbReference type="EMBL" id="CP036498">
    <property type="protein sequence ID" value="QUS39521.1"/>
    <property type="molecule type" value="Genomic_DNA"/>
</dbReference>
<evidence type="ECO:0008006" key="3">
    <source>
        <dbReference type="Google" id="ProtNLM"/>
    </source>
</evidence>
<dbReference type="Proteomes" id="UP000682843">
    <property type="component" value="Chromosome"/>
</dbReference>
<dbReference type="SUPFAM" id="SSF88659">
    <property type="entry name" value="Sigma3 and sigma4 domains of RNA polymerase sigma factors"/>
    <property type="match status" value="1"/>
</dbReference>